<dbReference type="PANTHER" id="PTHR46268">
    <property type="entry name" value="STRESS RESPONSE PROTEIN NHAX"/>
    <property type="match status" value="1"/>
</dbReference>
<dbReference type="InterPro" id="IPR006016">
    <property type="entry name" value="UspA"/>
</dbReference>
<protein>
    <submittedName>
        <fullName evidence="3">Universal stress protein</fullName>
    </submittedName>
</protein>
<sequence length="276" mass="29507">MTQLLVHLDASPHASRRLEVARSIAQTHGAAVTALYAVTPALLVVPFAPEAGPSVANTLGQIDAERRDQARAAFDRSPAVPGVHAAWAEVEDYPIVPAVVRQALYADLLVLGQYDPEDSEAAGIPFDFPEQVMAGSGKPALVLPFAGLPAAVGQNVVIAWKATREAARAVSAAVPLLQRARRVHVVAWGEDDEQVSGARLDLDGYLKLRGVEPVWHREGGVEPADLGDLLLSRAFDLEADLLVMGCYGHSRAREWVLGGTSRTVLRSMTLPVLMAH</sequence>
<reference evidence="3 4" key="1">
    <citation type="journal article" date="2020" name="Nature">
        <title>Bacterial chemolithoautotrophy via manganese oxidation.</title>
        <authorList>
            <person name="Yu H."/>
            <person name="Leadbetter J.R."/>
        </authorList>
    </citation>
    <scope>NUCLEOTIDE SEQUENCE [LARGE SCALE GENOMIC DNA]</scope>
    <source>
        <strain evidence="3 4">RBP-1</strain>
    </source>
</reference>
<evidence type="ECO:0000313" key="3">
    <source>
        <dbReference type="EMBL" id="NKE65756.1"/>
    </source>
</evidence>
<dbReference type="CDD" id="cd00293">
    <property type="entry name" value="USP-like"/>
    <property type="match status" value="1"/>
</dbReference>
<evidence type="ECO:0000313" key="4">
    <source>
        <dbReference type="Proteomes" id="UP000521868"/>
    </source>
</evidence>
<dbReference type="Pfam" id="PF00582">
    <property type="entry name" value="Usp"/>
    <property type="match status" value="1"/>
</dbReference>
<dbReference type="Proteomes" id="UP000521868">
    <property type="component" value="Unassembled WGS sequence"/>
</dbReference>
<comment type="caution">
    <text evidence="3">The sequence shown here is derived from an EMBL/GenBank/DDBJ whole genome shotgun (WGS) entry which is preliminary data.</text>
</comment>
<accession>A0A7X6I5V9</accession>
<keyword evidence="4" id="KW-1185">Reference proteome</keyword>
<comment type="similarity">
    <text evidence="1">Belongs to the universal stress protein A family.</text>
</comment>
<feature type="domain" description="UspA" evidence="2">
    <location>
        <begin position="221"/>
        <end position="275"/>
    </location>
</feature>
<dbReference type="PRINTS" id="PR01438">
    <property type="entry name" value="UNVRSLSTRESS"/>
</dbReference>
<organism evidence="3 4">
    <name type="scientific">Ramlibacter lithotrophicus</name>
    <dbReference type="NCBI Taxonomy" id="2606681"/>
    <lineage>
        <taxon>Bacteria</taxon>
        <taxon>Pseudomonadati</taxon>
        <taxon>Pseudomonadota</taxon>
        <taxon>Betaproteobacteria</taxon>
        <taxon>Burkholderiales</taxon>
        <taxon>Comamonadaceae</taxon>
        <taxon>Ramlibacter</taxon>
    </lineage>
</organism>
<dbReference type="AlphaFoldDB" id="A0A7X6I5V9"/>
<dbReference type="Gene3D" id="3.40.50.12370">
    <property type="match status" value="1"/>
</dbReference>
<dbReference type="PANTHER" id="PTHR46268:SF15">
    <property type="entry name" value="UNIVERSAL STRESS PROTEIN HP_0031"/>
    <property type="match status" value="1"/>
</dbReference>
<name>A0A7X6I5V9_9BURK</name>
<dbReference type="InterPro" id="IPR006015">
    <property type="entry name" value="Universal_stress_UspA"/>
</dbReference>
<dbReference type="SUPFAM" id="SSF52402">
    <property type="entry name" value="Adenine nucleotide alpha hydrolases-like"/>
    <property type="match status" value="2"/>
</dbReference>
<proteinExistence type="inferred from homology"/>
<dbReference type="EMBL" id="VTOX01000002">
    <property type="protein sequence ID" value="NKE65756.1"/>
    <property type="molecule type" value="Genomic_DNA"/>
</dbReference>
<evidence type="ECO:0000256" key="1">
    <source>
        <dbReference type="ARBA" id="ARBA00008791"/>
    </source>
</evidence>
<evidence type="ECO:0000259" key="2">
    <source>
        <dbReference type="Pfam" id="PF00582"/>
    </source>
</evidence>
<gene>
    <name evidence="3" type="ORF">RAMLITH_07965</name>
</gene>